<organism evidence="4 5">
    <name type="scientific">Paranoxybacillus vitaminiphilus</name>
    <dbReference type="NCBI Taxonomy" id="581036"/>
    <lineage>
        <taxon>Bacteria</taxon>
        <taxon>Bacillati</taxon>
        <taxon>Bacillota</taxon>
        <taxon>Bacilli</taxon>
        <taxon>Bacillales</taxon>
        <taxon>Anoxybacillaceae</taxon>
        <taxon>Paranoxybacillus</taxon>
    </lineage>
</organism>
<keyword evidence="5" id="KW-1185">Reference proteome</keyword>
<dbReference type="SMART" id="SM00331">
    <property type="entry name" value="PP2C_SIG"/>
    <property type="match status" value="1"/>
</dbReference>
<evidence type="ECO:0000259" key="2">
    <source>
        <dbReference type="PROSITE" id="PS50112"/>
    </source>
</evidence>
<sequence>MENESNVYQRLAEQPEILYRIIKKLPTIAIVLDENQHVLVWNKQAEKEFGWMEEEVLQRPVPIVSGESEKQYARLLDKVKKTREVIEDQEMICQRKDGSFVYVSVSLAEANDKQGSVIYVCSMTNITKRKQDEIESQRQLKLAKKIQQSVLAQPVCNKQIAIDSLYIPSQELSGDMYTFYQMDEHRYGLIVIDVMGHGLSSALVSMSLRSLLRGLIVRARDPIVVFDELKKHMKNLFSESDGDLPHHFSAIYLVIDTKHRTIEYINAGHPPAMLLEDEAQAAVYLEEGGFVVGSAVDVPFTKGKISYSKRARIIMYTDGLLDSLSPSVTANLEKLERLMKKYHHCENEFFIQQLKHEIQTAATISDDICLVAVTLLNE</sequence>
<dbReference type="Pfam" id="PF00989">
    <property type="entry name" value="PAS"/>
    <property type="match status" value="1"/>
</dbReference>
<dbReference type="NCBIfam" id="TIGR00229">
    <property type="entry name" value="sensory_box"/>
    <property type="match status" value="1"/>
</dbReference>
<evidence type="ECO:0000256" key="1">
    <source>
        <dbReference type="ARBA" id="ARBA00022801"/>
    </source>
</evidence>
<accession>A0A327YF56</accession>
<dbReference type="AlphaFoldDB" id="A0A327YF56"/>
<dbReference type="EMBL" id="QLMH01000007">
    <property type="protein sequence ID" value="RAK19141.1"/>
    <property type="molecule type" value="Genomic_DNA"/>
</dbReference>
<dbReference type="PROSITE" id="PS50113">
    <property type="entry name" value="PAC"/>
    <property type="match status" value="1"/>
</dbReference>
<dbReference type="InterPro" id="IPR013767">
    <property type="entry name" value="PAS_fold"/>
</dbReference>
<dbReference type="SUPFAM" id="SSF81606">
    <property type="entry name" value="PP2C-like"/>
    <property type="match status" value="1"/>
</dbReference>
<dbReference type="InterPro" id="IPR035965">
    <property type="entry name" value="PAS-like_dom_sf"/>
</dbReference>
<dbReference type="CDD" id="cd00130">
    <property type="entry name" value="PAS"/>
    <property type="match status" value="1"/>
</dbReference>
<evidence type="ECO:0000259" key="3">
    <source>
        <dbReference type="PROSITE" id="PS50113"/>
    </source>
</evidence>
<dbReference type="OrthoDB" id="9763484at2"/>
<dbReference type="Gene3D" id="3.30.450.20">
    <property type="entry name" value="PAS domain"/>
    <property type="match status" value="1"/>
</dbReference>
<dbReference type="PANTHER" id="PTHR43156">
    <property type="entry name" value="STAGE II SPORULATION PROTEIN E-RELATED"/>
    <property type="match status" value="1"/>
</dbReference>
<feature type="domain" description="PAC" evidence="3">
    <location>
        <begin position="87"/>
        <end position="138"/>
    </location>
</feature>
<dbReference type="InterPro" id="IPR036457">
    <property type="entry name" value="PPM-type-like_dom_sf"/>
</dbReference>
<comment type="caution">
    <text evidence="4">The sequence shown here is derived from an EMBL/GenBank/DDBJ whole genome shotgun (WGS) entry which is preliminary data.</text>
</comment>
<feature type="domain" description="PAS" evidence="2">
    <location>
        <begin position="14"/>
        <end position="83"/>
    </location>
</feature>
<evidence type="ECO:0000313" key="4">
    <source>
        <dbReference type="EMBL" id="RAK19141.1"/>
    </source>
</evidence>
<proteinExistence type="predicted"/>
<dbReference type="InterPro" id="IPR001932">
    <property type="entry name" value="PPM-type_phosphatase-like_dom"/>
</dbReference>
<keyword evidence="1" id="KW-0378">Hydrolase</keyword>
<dbReference type="Pfam" id="PF07228">
    <property type="entry name" value="SpoIIE"/>
    <property type="match status" value="1"/>
</dbReference>
<dbReference type="InterPro" id="IPR000014">
    <property type="entry name" value="PAS"/>
</dbReference>
<dbReference type="Proteomes" id="UP000248555">
    <property type="component" value="Unassembled WGS sequence"/>
</dbReference>
<reference evidence="4 5" key="1">
    <citation type="submission" date="2018-06" db="EMBL/GenBank/DDBJ databases">
        <title>Genomic Encyclopedia of Type Strains, Phase III (KMG-III): the genomes of soil and plant-associated and newly described type strains.</title>
        <authorList>
            <person name="Whitman W."/>
        </authorList>
    </citation>
    <scope>NUCLEOTIDE SEQUENCE [LARGE SCALE GENOMIC DNA]</scope>
    <source>
        <strain evidence="4 5">CGMCC 1.8979</strain>
    </source>
</reference>
<evidence type="ECO:0000313" key="5">
    <source>
        <dbReference type="Proteomes" id="UP000248555"/>
    </source>
</evidence>
<protein>
    <submittedName>
        <fullName evidence="4">Sigma-B regulation protein RsbU (Phosphoserine phosphatase)</fullName>
    </submittedName>
</protein>
<gene>
    <name evidence="4" type="ORF">B0I26_10758</name>
</gene>
<dbReference type="InterPro" id="IPR000700">
    <property type="entry name" value="PAS-assoc_C"/>
</dbReference>
<dbReference type="GO" id="GO:0016791">
    <property type="term" value="F:phosphatase activity"/>
    <property type="evidence" value="ECO:0007669"/>
    <property type="project" value="TreeGrafter"/>
</dbReference>
<dbReference type="SUPFAM" id="SSF55785">
    <property type="entry name" value="PYP-like sensor domain (PAS domain)"/>
    <property type="match status" value="1"/>
</dbReference>
<dbReference type="PANTHER" id="PTHR43156:SF14">
    <property type="entry name" value="PHOSPHOSERINE PHOSPHATASE RSBP"/>
    <property type="match status" value="1"/>
</dbReference>
<name>A0A327YF56_9BACL</name>
<dbReference type="GO" id="GO:0006355">
    <property type="term" value="P:regulation of DNA-templated transcription"/>
    <property type="evidence" value="ECO:0007669"/>
    <property type="project" value="InterPro"/>
</dbReference>
<dbReference type="RefSeq" id="WP_111645287.1">
    <property type="nucleotide sequence ID" value="NZ_QLMH01000007.1"/>
</dbReference>
<dbReference type="Gene3D" id="3.60.40.10">
    <property type="entry name" value="PPM-type phosphatase domain"/>
    <property type="match status" value="1"/>
</dbReference>
<dbReference type="PROSITE" id="PS50112">
    <property type="entry name" value="PAS"/>
    <property type="match status" value="1"/>
</dbReference>
<dbReference type="InterPro" id="IPR052016">
    <property type="entry name" value="Bact_Sigma-Reg"/>
</dbReference>